<sequence length="87" mass="9854">MGRVFHFQSGATMDPLISTIVSDFESEEQAASYDRWFRAEVQASIDDPRPSIPHEQVMAEIQVLMEEVQCRYETLEASNKDCTAAPD</sequence>
<dbReference type="HOGENOM" id="CLU_2480948_0_0_6"/>
<dbReference type="Pfam" id="PF21217">
    <property type="entry name" value="PaaA2"/>
    <property type="match status" value="1"/>
</dbReference>
<protein>
    <recommendedName>
        <fullName evidence="2">Stability determinant domain-containing protein</fullName>
    </recommendedName>
</protein>
<gene>
    <name evidence="3" type="ordered locus">Pfl01_1995</name>
</gene>
<name>Q3KER8_PSEPF</name>
<evidence type="ECO:0000313" key="3">
    <source>
        <dbReference type="EMBL" id="ABA73738.1"/>
    </source>
</evidence>
<keyword evidence="1" id="KW-0175">Coiled coil</keyword>
<feature type="domain" description="Stability determinant" evidence="2">
    <location>
        <begin position="28"/>
        <end position="60"/>
    </location>
</feature>
<evidence type="ECO:0000313" key="4">
    <source>
        <dbReference type="Proteomes" id="UP000002704"/>
    </source>
</evidence>
<evidence type="ECO:0000256" key="1">
    <source>
        <dbReference type="SAM" id="Coils"/>
    </source>
</evidence>
<organism evidence="3 4">
    <name type="scientific">Pseudomonas fluorescens (strain Pf0-1)</name>
    <dbReference type="NCBI Taxonomy" id="205922"/>
    <lineage>
        <taxon>Bacteria</taxon>
        <taxon>Pseudomonadati</taxon>
        <taxon>Pseudomonadota</taxon>
        <taxon>Gammaproteobacteria</taxon>
        <taxon>Pseudomonadales</taxon>
        <taxon>Pseudomonadaceae</taxon>
        <taxon>Pseudomonas</taxon>
    </lineage>
</organism>
<dbReference type="AlphaFoldDB" id="Q3KER8"/>
<feature type="coiled-coil region" evidence="1">
    <location>
        <begin position="58"/>
        <end position="85"/>
    </location>
</feature>
<dbReference type="KEGG" id="pfo:Pfl01_1995"/>
<dbReference type="InterPro" id="IPR048851">
    <property type="entry name" value="PaaA2_dom"/>
</dbReference>
<dbReference type="EMBL" id="CP000094">
    <property type="protein sequence ID" value="ABA73738.1"/>
    <property type="molecule type" value="Genomic_DNA"/>
</dbReference>
<proteinExistence type="predicted"/>
<reference evidence="3 4" key="1">
    <citation type="journal article" date="2009" name="Genome Biol.">
        <title>Genomic and genetic analyses of diversity and plant interactions of Pseudomonas fluorescens.</title>
        <authorList>
            <person name="Silby M.W."/>
            <person name="Cerdeno-Tarraga A.M."/>
            <person name="Vernikos G.S."/>
            <person name="Giddens S.R."/>
            <person name="Jackson R.W."/>
            <person name="Preston G.M."/>
            <person name="Zhang X.X."/>
            <person name="Moon C.D."/>
            <person name="Gehrig S.M."/>
            <person name="Godfrey S.A."/>
            <person name="Knight C.G."/>
            <person name="Malone J.G."/>
            <person name="Robinson Z."/>
            <person name="Spiers A.J."/>
            <person name="Harris S."/>
            <person name="Challis G.L."/>
            <person name="Yaxley A.M."/>
            <person name="Harris D."/>
            <person name="Seeger K."/>
            <person name="Murphy L."/>
            <person name="Rutter S."/>
            <person name="Squares R."/>
            <person name="Quail M.A."/>
            <person name="Saunders E."/>
            <person name="Mavromatis K."/>
            <person name="Brettin T.S."/>
            <person name="Bentley S.D."/>
            <person name="Hothersall J."/>
            <person name="Stephens E."/>
            <person name="Thomas C.M."/>
            <person name="Parkhill J."/>
            <person name="Levy S.B."/>
            <person name="Rainey P.B."/>
            <person name="Thomson N.R."/>
        </authorList>
    </citation>
    <scope>NUCLEOTIDE SEQUENCE [LARGE SCALE GENOMIC DNA]</scope>
    <source>
        <strain evidence="3 4">Pf0-1</strain>
    </source>
</reference>
<accession>Q3KER8</accession>
<evidence type="ECO:0000259" key="2">
    <source>
        <dbReference type="Pfam" id="PF21217"/>
    </source>
</evidence>
<dbReference type="Gene3D" id="6.20.450.20">
    <property type="match status" value="1"/>
</dbReference>
<dbReference type="Proteomes" id="UP000002704">
    <property type="component" value="Chromosome"/>
</dbReference>